<keyword evidence="5" id="KW-0408">Iron</keyword>
<comment type="caution">
    <text evidence="9">The sequence shown here is derived from an EMBL/GenBank/DDBJ whole genome shotgun (WGS) entry which is preliminary data.</text>
</comment>
<dbReference type="Gene3D" id="3.30.70.20">
    <property type="match status" value="1"/>
</dbReference>
<evidence type="ECO:0000256" key="3">
    <source>
        <dbReference type="ARBA" id="ARBA00022485"/>
    </source>
</evidence>
<proteinExistence type="predicted"/>
<sequence length="249" mass="27591">MKITIDGIACEAQKGEMLLQIARRNNIFIPTLCHSDALPGLGSCRLCVVEVTDRGRSNVVASCIYPVKSEIEVFTHSDKIKSIRKNLLMLLYARAPEDETINRLRKEYGVPDNIKFSGNTEEHCILCGLCVKACEELGSSAISTVNRGVTKKVSTPYDEPSAQCIGCGSCAYVCPTDAIKLEESGGIRTIWNKAFRLVRCEKCGKPFTTEEQLEYNRKKLGADCGEVLCQSCKKAVTGEKFRDIYERTT</sequence>
<dbReference type="Pfam" id="PF14697">
    <property type="entry name" value="Fer4_21"/>
    <property type="match status" value="1"/>
</dbReference>
<dbReference type="PROSITE" id="PS00198">
    <property type="entry name" value="4FE4S_FER_1"/>
    <property type="match status" value="1"/>
</dbReference>
<feature type="domain" description="2Fe-2S ferredoxin-type" evidence="7">
    <location>
        <begin position="1"/>
        <end position="79"/>
    </location>
</feature>
<dbReference type="InterPro" id="IPR001041">
    <property type="entry name" value="2Fe-2S_ferredoxin-type"/>
</dbReference>
<dbReference type="PROSITE" id="PS51379">
    <property type="entry name" value="4FE4S_FER_2"/>
    <property type="match status" value="2"/>
</dbReference>
<evidence type="ECO:0000256" key="4">
    <source>
        <dbReference type="ARBA" id="ARBA00022723"/>
    </source>
</evidence>
<evidence type="ECO:0000256" key="2">
    <source>
        <dbReference type="ARBA" id="ARBA00013529"/>
    </source>
</evidence>
<dbReference type="Gene3D" id="3.10.20.740">
    <property type="match status" value="1"/>
</dbReference>
<dbReference type="InterPro" id="IPR036010">
    <property type="entry name" value="2Fe-2S_ferredoxin-like_sf"/>
</dbReference>
<evidence type="ECO:0000256" key="6">
    <source>
        <dbReference type="ARBA" id="ARBA00023014"/>
    </source>
</evidence>
<keyword evidence="4" id="KW-0479">Metal-binding</keyword>
<evidence type="ECO:0000259" key="7">
    <source>
        <dbReference type="PROSITE" id="PS51085"/>
    </source>
</evidence>
<reference evidence="9 10" key="1">
    <citation type="submission" date="2021-10" db="EMBL/GenBank/DDBJ databases">
        <title>Lutispora strain m25 sp. nov., a thermophilic, non-spore-forming bacterium isolated from a lab-scale methanogenic bioreactor digesting anaerobic sludge.</title>
        <authorList>
            <person name="El Houari A."/>
            <person name="Mcdonald J."/>
        </authorList>
    </citation>
    <scope>NUCLEOTIDE SEQUENCE [LARGE SCALE GENOMIC DNA]</scope>
    <source>
        <strain evidence="10">m25</strain>
    </source>
</reference>
<dbReference type="PANTHER" id="PTHR24960:SF84">
    <property type="entry name" value="HYDROGENASE SUBUNIT"/>
    <property type="match status" value="1"/>
</dbReference>
<evidence type="ECO:0000256" key="1">
    <source>
        <dbReference type="ARBA" id="ARBA00003532"/>
    </source>
</evidence>
<dbReference type="Proteomes" id="UP001651880">
    <property type="component" value="Unassembled WGS sequence"/>
</dbReference>
<keyword evidence="3" id="KW-0004">4Fe-4S</keyword>
<evidence type="ECO:0000259" key="8">
    <source>
        <dbReference type="PROSITE" id="PS51379"/>
    </source>
</evidence>
<dbReference type="SUPFAM" id="SSF54292">
    <property type="entry name" value="2Fe-2S ferredoxin-like"/>
    <property type="match status" value="1"/>
</dbReference>
<dbReference type="CDD" id="cd00207">
    <property type="entry name" value="fer2"/>
    <property type="match status" value="1"/>
</dbReference>
<dbReference type="RefSeq" id="WP_255227714.1">
    <property type="nucleotide sequence ID" value="NZ_JAJEKE010000009.1"/>
</dbReference>
<dbReference type="PROSITE" id="PS51085">
    <property type="entry name" value="2FE2S_FER_2"/>
    <property type="match status" value="1"/>
</dbReference>
<dbReference type="SUPFAM" id="SSF54862">
    <property type="entry name" value="4Fe-4S ferredoxins"/>
    <property type="match status" value="1"/>
</dbReference>
<feature type="domain" description="4Fe-4S ferredoxin-type" evidence="8">
    <location>
        <begin position="154"/>
        <end position="184"/>
    </location>
</feature>
<evidence type="ECO:0000256" key="5">
    <source>
        <dbReference type="ARBA" id="ARBA00023004"/>
    </source>
</evidence>
<dbReference type="EMBL" id="JAJEKE010000009">
    <property type="protein sequence ID" value="MCQ1530198.1"/>
    <property type="molecule type" value="Genomic_DNA"/>
</dbReference>
<dbReference type="InterPro" id="IPR050157">
    <property type="entry name" value="PSI_iron-sulfur_center"/>
</dbReference>
<dbReference type="InterPro" id="IPR017900">
    <property type="entry name" value="4Fe4S_Fe_S_CS"/>
</dbReference>
<gene>
    <name evidence="9" type="ORF">LJD61_11645</name>
</gene>
<organism evidence="9 10">
    <name type="scientific">Lutispora saccharofermentans</name>
    <dbReference type="NCBI Taxonomy" id="3024236"/>
    <lineage>
        <taxon>Bacteria</taxon>
        <taxon>Bacillati</taxon>
        <taxon>Bacillota</taxon>
        <taxon>Clostridia</taxon>
        <taxon>Lutisporales</taxon>
        <taxon>Lutisporaceae</taxon>
        <taxon>Lutispora</taxon>
    </lineage>
</organism>
<accession>A0ABT1NFZ8</accession>
<evidence type="ECO:0000313" key="9">
    <source>
        <dbReference type="EMBL" id="MCQ1530198.1"/>
    </source>
</evidence>
<keyword evidence="10" id="KW-1185">Reference proteome</keyword>
<dbReference type="PANTHER" id="PTHR24960">
    <property type="entry name" value="PHOTOSYSTEM I IRON-SULFUR CENTER-RELATED"/>
    <property type="match status" value="1"/>
</dbReference>
<keyword evidence="6" id="KW-0411">Iron-sulfur</keyword>
<protein>
    <recommendedName>
        <fullName evidence="2">Ferredoxin</fullName>
    </recommendedName>
</protein>
<feature type="domain" description="4Fe-4S ferredoxin-type" evidence="8">
    <location>
        <begin position="114"/>
        <end position="147"/>
    </location>
</feature>
<dbReference type="Pfam" id="PF13510">
    <property type="entry name" value="Fer2_4"/>
    <property type="match status" value="1"/>
</dbReference>
<name>A0ABT1NFZ8_9FIRM</name>
<comment type="function">
    <text evidence="1">Ferredoxins are iron-sulfur proteins that transfer electrons in a wide variety of metabolic reactions.</text>
</comment>
<evidence type="ECO:0000313" key="10">
    <source>
        <dbReference type="Proteomes" id="UP001651880"/>
    </source>
</evidence>
<dbReference type="InterPro" id="IPR017896">
    <property type="entry name" value="4Fe4S_Fe-S-bd"/>
</dbReference>